<reference evidence="2 3" key="1">
    <citation type="submission" date="2016-10" db="EMBL/GenBank/DDBJ databases">
        <authorList>
            <person name="Varghese N."/>
            <person name="Submissions S."/>
        </authorList>
    </citation>
    <scope>NUCLEOTIDE SEQUENCE [LARGE SCALE GENOMIC DNA]</scope>
    <source>
        <strain evidence="2 3">CECT 8317</strain>
    </source>
</reference>
<dbReference type="InterPro" id="IPR027363">
    <property type="entry name" value="M1Pi_N"/>
</dbReference>
<keyword evidence="3" id="KW-1185">Reference proteome</keyword>
<dbReference type="EMBL" id="FNVE01000001">
    <property type="protein sequence ID" value="SEF68952.1"/>
    <property type="molecule type" value="Genomic_DNA"/>
</dbReference>
<dbReference type="InterPro" id="IPR000649">
    <property type="entry name" value="IF-2B-related"/>
</dbReference>
<gene>
    <name evidence="2" type="ORF">SAMN05216586_101686</name>
</gene>
<name>A0AAQ1G5E7_9GAMM</name>
<dbReference type="AlphaFoldDB" id="A0AAQ1G5E7"/>
<protein>
    <submittedName>
        <fullName evidence="2">Methylthioribose-1-phosphate isomerase</fullName>
    </submittedName>
</protein>
<keyword evidence="2" id="KW-0413">Isomerase</keyword>
<dbReference type="RefSeq" id="WP_088273766.1">
    <property type="nucleotide sequence ID" value="NZ_FNVE01000001.1"/>
</dbReference>
<sequence>MLHVETVAVDHPLQGLVWLPEGKLRVLDLRTLNGQPAVATCSAPAEVLALMRDGAVCGGAALGIAAAYALALAARRPVPPVAWMEALQPLMDELAAIQPMAAALQWALGIMRQTVVSSKPGDDMALRLLQAAQAIQAADREANQVMARLGVQLLRRHKASVHRIMLHGYGGDLSGGGGGTTYGVVRSASAAGLVGEVLVNEARSTMPHAEAGVFELVRDGVSASLHADVEAGRLMKYDGVTWVVVGAEKIAANGDVIGPLGSYALAILAMHHGLRFMVVASTATIDSSLPDADDLRPDQLGCAPGGFGGGEMALDVTPVELIDAIVTEKGIIEQPDEGKIANLMSVRQLH</sequence>
<dbReference type="Pfam" id="PF01008">
    <property type="entry name" value="IF-2B"/>
    <property type="match status" value="1"/>
</dbReference>
<proteinExistence type="inferred from homology"/>
<dbReference type="GO" id="GO:0019509">
    <property type="term" value="P:L-methionine salvage from methylthioadenosine"/>
    <property type="evidence" value="ECO:0007669"/>
    <property type="project" value="TreeGrafter"/>
</dbReference>
<dbReference type="SUPFAM" id="SSF100950">
    <property type="entry name" value="NagB/RpiA/CoA transferase-like"/>
    <property type="match status" value="1"/>
</dbReference>
<accession>A0AAQ1G5E7</accession>
<dbReference type="Proteomes" id="UP000243518">
    <property type="component" value="Unassembled WGS sequence"/>
</dbReference>
<dbReference type="InterPro" id="IPR042529">
    <property type="entry name" value="IF_2B-like_C"/>
</dbReference>
<evidence type="ECO:0000313" key="3">
    <source>
        <dbReference type="Proteomes" id="UP000243518"/>
    </source>
</evidence>
<dbReference type="GO" id="GO:0046523">
    <property type="term" value="F:S-methyl-5-thioribose-1-phosphate isomerase activity"/>
    <property type="evidence" value="ECO:0007669"/>
    <property type="project" value="TreeGrafter"/>
</dbReference>
<dbReference type="PANTHER" id="PTHR43475:SF1">
    <property type="entry name" value="METHYLTHIORIBOSE-1-PHOSPHATE ISOMERASE"/>
    <property type="match status" value="1"/>
</dbReference>
<dbReference type="Gene3D" id="1.20.120.420">
    <property type="entry name" value="translation initiation factor eif-2b, domain 1"/>
    <property type="match status" value="1"/>
</dbReference>
<dbReference type="PANTHER" id="PTHR43475">
    <property type="entry name" value="METHYLTHIORIBOSE-1-PHOSPHATE ISOMERASE"/>
    <property type="match status" value="1"/>
</dbReference>
<comment type="similarity">
    <text evidence="1">Belongs to the eIF-2B alpha/beta/delta subunits family.</text>
</comment>
<comment type="caution">
    <text evidence="2">The sequence shown here is derived from an EMBL/GenBank/DDBJ whole genome shotgun (WGS) entry which is preliminary data.</text>
</comment>
<evidence type="ECO:0000256" key="1">
    <source>
        <dbReference type="RuleBase" id="RU003814"/>
    </source>
</evidence>
<evidence type="ECO:0000313" key="2">
    <source>
        <dbReference type="EMBL" id="SEF68952.1"/>
    </source>
</evidence>
<dbReference type="InterPro" id="IPR037171">
    <property type="entry name" value="NagB/RpiA_transferase-like"/>
</dbReference>
<organism evidence="2 3">
    <name type="scientific">Halopseudomonas aestusnigri</name>
    <dbReference type="NCBI Taxonomy" id="857252"/>
    <lineage>
        <taxon>Bacteria</taxon>
        <taxon>Pseudomonadati</taxon>
        <taxon>Pseudomonadota</taxon>
        <taxon>Gammaproteobacteria</taxon>
        <taxon>Pseudomonadales</taxon>
        <taxon>Pseudomonadaceae</taxon>
        <taxon>Halopseudomonas</taxon>
    </lineage>
</organism>
<dbReference type="Gene3D" id="3.40.50.10470">
    <property type="entry name" value="Translation initiation factor eif-2b, domain 2"/>
    <property type="match status" value="1"/>
</dbReference>